<evidence type="ECO:0000313" key="3">
    <source>
        <dbReference type="EMBL" id="VAV86808.1"/>
    </source>
</evidence>
<dbReference type="Pfam" id="PF13409">
    <property type="entry name" value="GST_N_2"/>
    <property type="match status" value="1"/>
</dbReference>
<proteinExistence type="predicted"/>
<dbReference type="InterPro" id="IPR036282">
    <property type="entry name" value="Glutathione-S-Trfase_C_sf"/>
</dbReference>
<dbReference type="PROSITE" id="PS50405">
    <property type="entry name" value="GST_CTER"/>
    <property type="match status" value="1"/>
</dbReference>
<organism evidence="3">
    <name type="scientific">hydrothermal vent metagenome</name>
    <dbReference type="NCBI Taxonomy" id="652676"/>
    <lineage>
        <taxon>unclassified sequences</taxon>
        <taxon>metagenomes</taxon>
        <taxon>ecological metagenomes</taxon>
    </lineage>
</organism>
<dbReference type="EMBL" id="UOEC01000014">
    <property type="protein sequence ID" value="VAV86808.1"/>
    <property type="molecule type" value="Genomic_DNA"/>
</dbReference>
<accession>A0A3B0RFG9</accession>
<dbReference type="Gene3D" id="3.40.30.10">
    <property type="entry name" value="Glutaredoxin"/>
    <property type="match status" value="1"/>
</dbReference>
<dbReference type="Pfam" id="PF00043">
    <property type="entry name" value="GST_C"/>
    <property type="match status" value="1"/>
</dbReference>
<dbReference type="InterPro" id="IPR040079">
    <property type="entry name" value="Glutathione_S-Trfase"/>
</dbReference>
<dbReference type="CDD" id="cd03051">
    <property type="entry name" value="GST_N_GTT2_like"/>
    <property type="match status" value="1"/>
</dbReference>
<name>A0A3B0RFG9_9ZZZZ</name>
<dbReference type="InterPro" id="IPR004045">
    <property type="entry name" value="Glutathione_S-Trfase_N"/>
</dbReference>
<dbReference type="GO" id="GO:0004364">
    <property type="term" value="F:glutathione transferase activity"/>
    <property type="evidence" value="ECO:0007669"/>
    <property type="project" value="UniProtKB-EC"/>
</dbReference>
<dbReference type="SFLD" id="SFLDS00019">
    <property type="entry name" value="Glutathione_Transferase_(cytos"/>
    <property type="match status" value="1"/>
</dbReference>
<dbReference type="InterPro" id="IPR004046">
    <property type="entry name" value="GST_C"/>
</dbReference>
<protein>
    <submittedName>
        <fullName evidence="3">Glutathione S-transferase</fullName>
        <ecNumber evidence="3">2.5.1.18</ecNumber>
    </submittedName>
</protein>
<dbReference type="PANTHER" id="PTHR44051:SF8">
    <property type="entry name" value="GLUTATHIONE S-TRANSFERASE GSTA"/>
    <property type="match status" value="1"/>
</dbReference>
<dbReference type="PANTHER" id="PTHR44051">
    <property type="entry name" value="GLUTATHIONE S-TRANSFERASE-RELATED"/>
    <property type="match status" value="1"/>
</dbReference>
<gene>
    <name evidence="3" type="ORF">MNBD_ALPHA08-456</name>
</gene>
<dbReference type="AlphaFoldDB" id="A0A3B0RFG9"/>
<sequence length="203" mass="23438">MILYEDKRAPNPRRVRIFLAEKSITVETREVDIMAKQHFADDMKTLNPFARVPFLQLDDGQVISETVAICRYFEALHPEPNLFGSGALETARVEMWQRRIELELFYTIAQAFRHSNPYMAELEVPQVAEWGQANFDRLDDILTIIDKALADREFIVGDNYTIADITALVAIDFMRIIKRQLTDQHPNFLRWHTSVSARPGSVA</sequence>
<feature type="domain" description="GST C-terminal" evidence="2">
    <location>
        <begin position="86"/>
        <end position="203"/>
    </location>
</feature>
<feature type="domain" description="GST N-terminal" evidence="1">
    <location>
        <begin position="1"/>
        <end position="81"/>
    </location>
</feature>
<evidence type="ECO:0000259" key="2">
    <source>
        <dbReference type="PROSITE" id="PS50405"/>
    </source>
</evidence>
<dbReference type="SUPFAM" id="SSF47616">
    <property type="entry name" value="GST C-terminal domain-like"/>
    <property type="match status" value="1"/>
</dbReference>
<dbReference type="InterPro" id="IPR036249">
    <property type="entry name" value="Thioredoxin-like_sf"/>
</dbReference>
<dbReference type="InterPro" id="IPR034345">
    <property type="entry name" value="Gtt2-like_N"/>
</dbReference>
<dbReference type="InterPro" id="IPR010987">
    <property type="entry name" value="Glutathione-S-Trfase_C-like"/>
</dbReference>
<dbReference type="SUPFAM" id="SSF52833">
    <property type="entry name" value="Thioredoxin-like"/>
    <property type="match status" value="1"/>
</dbReference>
<dbReference type="EC" id="2.5.1.18" evidence="3"/>
<reference evidence="3" key="1">
    <citation type="submission" date="2018-06" db="EMBL/GenBank/DDBJ databases">
        <authorList>
            <person name="Zhirakovskaya E."/>
        </authorList>
    </citation>
    <scope>NUCLEOTIDE SEQUENCE</scope>
</reference>
<keyword evidence="3" id="KW-0808">Transferase</keyword>
<evidence type="ECO:0000259" key="1">
    <source>
        <dbReference type="PROSITE" id="PS50404"/>
    </source>
</evidence>
<dbReference type="PROSITE" id="PS50404">
    <property type="entry name" value="GST_NTER"/>
    <property type="match status" value="1"/>
</dbReference>
<dbReference type="Gene3D" id="1.20.1050.10">
    <property type="match status" value="1"/>
</dbReference>
<dbReference type="SFLD" id="SFLDG00358">
    <property type="entry name" value="Main_(cytGST)"/>
    <property type="match status" value="1"/>
</dbReference>